<dbReference type="NCBIfam" id="TIGR01007">
    <property type="entry name" value="eps_fam"/>
    <property type="match status" value="1"/>
</dbReference>
<dbReference type="RefSeq" id="WP_006278982.1">
    <property type="nucleotide sequence ID" value="NZ_ACYA01000087.1"/>
</dbReference>
<keyword evidence="4 10" id="KW-0812">Transmembrane</keyword>
<dbReference type="Proteomes" id="UP000093903">
    <property type="component" value="Unassembled WGS sequence"/>
</dbReference>
<gene>
    <name evidence="12" type="ORF">A9P98_12060</name>
</gene>
<evidence type="ECO:0000313" key="12">
    <source>
        <dbReference type="EMBL" id="OBU76952.1"/>
    </source>
</evidence>
<dbReference type="Pfam" id="PF02706">
    <property type="entry name" value="Wzz"/>
    <property type="match status" value="1"/>
</dbReference>
<dbReference type="CDD" id="cd05387">
    <property type="entry name" value="BY-kinase"/>
    <property type="match status" value="1"/>
</dbReference>
<reference evidence="12 13" key="1">
    <citation type="submission" date="2016-05" db="EMBL/GenBank/DDBJ databases">
        <title>First complete genome of the cyanobacterium Cylindrospermopsis raciborskii CS505, containing a circular chromosome and a single extrachromosomal element.</title>
        <authorList>
            <person name="Fuentes J."/>
            <person name="Tamames J."/>
            <person name="Allen E."/>
            <person name="Plominski A."/>
            <person name="Vasquez M."/>
        </authorList>
    </citation>
    <scope>NUCLEOTIDE SEQUENCE [LARGE SCALE GENOMIC DNA]</scope>
    <source>
        <strain evidence="12 13">CS505</strain>
    </source>
</reference>
<evidence type="ECO:0000256" key="1">
    <source>
        <dbReference type="ARBA" id="ARBA00004651"/>
    </source>
</evidence>
<dbReference type="InterPro" id="IPR050445">
    <property type="entry name" value="Bact_polysacc_biosynth/exp"/>
</dbReference>
<dbReference type="InterPro" id="IPR003856">
    <property type="entry name" value="LPS_length_determ_N"/>
</dbReference>
<proteinExistence type="inferred from homology"/>
<dbReference type="EMBL" id="LYXA01000001">
    <property type="protein sequence ID" value="OBU76952.1"/>
    <property type="molecule type" value="Genomic_DNA"/>
</dbReference>
<feature type="transmembrane region" description="Helical" evidence="10">
    <location>
        <begin position="53"/>
        <end position="72"/>
    </location>
</feature>
<dbReference type="GO" id="GO:0005886">
    <property type="term" value="C:plasma membrane"/>
    <property type="evidence" value="ECO:0007669"/>
    <property type="project" value="UniProtKB-SubCell"/>
</dbReference>
<dbReference type="SUPFAM" id="SSF52540">
    <property type="entry name" value="P-loop containing nucleoside triphosphate hydrolases"/>
    <property type="match status" value="1"/>
</dbReference>
<dbReference type="PANTHER" id="PTHR32309:SF13">
    <property type="entry name" value="FERRIC ENTEROBACTIN TRANSPORT PROTEIN FEPE"/>
    <property type="match status" value="1"/>
</dbReference>
<evidence type="ECO:0000313" key="13">
    <source>
        <dbReference type="Proteomes" id="UP000093903"/>
    </source>
</evidence>
<evidence type="ECO:0000256" key="3">
    <source>
        <dbReference type="ARBA" id="ARBA00022475"/>
    </source>
</evidence>
<evidence type="ECO:0000256" key="9">
    <source>
        <dbReference type="SAM" id="MobiDB-lite"/>
    </source>
</evidence>
<comment type="caution">
    <text evidence="12">The sequence shown here is derived from an EMBL/GenBank/DDBJ whole genome shotgun (WGS) entry which is preliminary data.</text>
</comment>
<accession>A0A853MEI5</accession>
<sequence>MNSTNESKSLITREKENIILQPEVISSGNLISLQTTDDDIDLKEIMSILKRRALGILTIASLIMAGGSYYLFTAEKIYQGSFEILVEPVSGEKNNLLTAALESTQLDQSGLDYDSQIKVLKSPELLNQVLPDIQSQYPELTFDLFIKNLAIQRSAETKVLEITYKSPDRAEIDLVLNTLSKFYLKYSLEKRKTKLNQGLRFIDEQLPRIGATVDQLQRELQVFRQRYKFVNPEDQSGKLVEQIQSLETQRIAIEQKLAVARTSYATLLTPEGQQAALNQTQSQTQSPYNILVIQLSQIEAQLSGELARFQGDNPYITTLEEKRQNILPLIEKEKERYIGLKIAEVANTILLLESENREITRAQEQSKARFDLLPRLARQNTDLQRKLQLASESLNRFLEAREKLAIEVAQTEIPWELVQAPITPELPVFPKIYQSLLLGLIGSLSISVAIAFLLEKLDNSYHDAINMQERTKLPLLGTLPRAKNIGVSYQSLHDSHQSQNKPAKTNPLDIPLLSFSRKKRKKSYGYGYGYGYGYYGEGHFWQSLQVLYANIQLLNSDEVVKSVAITSALKGEGKSTLALHLAQMAASVGRRVLLVDTDLRLPQIHKRLNLSNLVGLSNAITSNLTPDEVMQKLPDLDTLSVITSGTQPPDPMRLISSEKMKQMMAYFREKFDLVIYDTPPVMGIVDSRLVASQTDGLILVVKMHKTDRSMIKQAQDALRQSSISILGIVANQYNKTIHQYHDYYYGYSYGGRGGKEAGSEEQGINSLDSSARNQDP</sequence>
<feature type="compositionally biased region" description="Polar residues" evidence="9">
    <location>
        <begin position="762"/>
        <end position="776"/>
    </location>
</feature>
<dbReference type="InterPro" id="IPR027417">
    <property type="entry name" value="P-loop_NTPase"/>
</dbReference>
<evidence type="ECO:0000256" key="10">
    <source>
        <dbReference type="SAM" id="Phobius"/>
    </source>
</evidence>
<feature type="region of interest" description="Disordered" evidence="9">
    <location>
        <begin position="755"/>
        <end position="776"/>
    </location>
</feature>
<organism evidence="12 13">
    <name type="scientific">Cylindrospermopsis raciborskii CS-505</name>
    <dbReference type="NCBI Taxonomy" id="533240"/>
    <lineage>
        <taxon>Bacteria</taxon>
        <taxon>Bacillati</taxon>
        <taxon>Cyanobacteriota</taxon>
        <taxon>Cyanophyceae</taxon>
        <taxon>Nostocales</taxon>
        <taxon>Aphanizomenonaceae</taxon>
        <taxon>Cylindrospermopsis</taxon>
    </lineage>
</organism>
<evidence type="ECO:0000256" key="2">
    <source>
        <dbReference type="ARBA" id="ARBA00006683"/>
    </source>
</evidence>
<dbReference type="InterPro" id="IPR005702">
    <property type="entry name" value="Wzc-like_C"/>
</dbReference>
<keyword evidence="5" id="KW-0547">Nucleotide-binding</keyword>
<feature type="domain" description="Polysaccharide chain length determinant N-terminal" evidence="11">
    <location>
        <begin position="38"/>
        <end position="132"/>
    </location>
</feature>
<comment type="subcellular location">
    <subcellularLocation>
        <location evidence="1">Cell membrane</location>
        <topology evidence="1">Multi-pass membrane protein</topology>
    </subcellularLocation>
</comment>
<evidence type="ECO:0000256" key="7">
    <source>
        <dbReference type="ARBA" id="ARBA00022989"/>
    </source>
</evidence>
<evidence type="ECO:0000256" key="4">
    <source>
        <dbReference type="ARBA" id="ARBA00022692"/>
    </source>
</evidence>
<evidence type="ECO:0000259" key="11">
    <source>
        <dbReference type="Pfam" id="PF02706"/>
    </source>
</evidence>
<keyword evidence="6" id="KW-0067">ATP-binding</keyword>
<dbReference type="PANTHER" id="PTHR32309">
    <property type="entry name" value="TYROSINE-PROTEIN KINASE"/>
    <property type="match status" value="1"/>
</dbReference>
<evidence type="ECO:0000256" key="5">
    <source>
        <dbReference type="ARBA" id="ARBA00022741"/>
    </source>
</evidence>
<dbReference type="Pfam" id="PF10609">
    <property type="entry name" value="ParA"/>
    <property type="match status" value="1"/>
</dbReference>
<keyword evidence="3" id="KW-1003">Cell membrane</keyword>
<dbReference type="Gene3D" id="3.40.50.300">
    <property type="entry name" value="P-loop containing nucleotide triphosphate hydrolases"/>
    <property type="match status" value="1"/>
</dbReference>
<keyword evidence="7 10" id="KW-1133">Transmembrane helix</keyword>
<dbReference type="GO" id="GO:0005524">
    <property type="term" value="F:ATP binding"/>
    <property type="evidence" value="ECO:0007669"/>
    <property type="project" value="UniProtKB-KW"/>
</dbReference>
<dbReference type="GO" id="GO:0004713">
    <property type="term" value="F:protein tyrosine kinase activity"/>
    <property type="evidence" value="ECO:0007669"/>
    <property type="project" value="TreeGrafter"/>
</dbReference>
<comment type="similarity">
    <text evidence="2">Belongs to the CpsC/CapA family.</text>
</comment>
<name>A0A853MEI5_9CYAN</name>
<evidence type="ECO:0000256" key="6">
    <source>
        <dbReference type="ARBA" id="ARBA00022840"/>
    </source>
</evidence>
<dbReference type="AlphaFoldDB" id="A0A853MEI5"/>
<protein>
    <submittedName>
        <fullName evidence="12">Capsular biosynthesis protein</fullName>
    </submittedName>
</protein>
<evidence type="ECO:0000256" key="8">
    <source>
        <dbReference type="ARBA" id="ARBA00023136"/>
    </source>
</evidence>
<keyword evidence="8 10" id="KW-0472">Membrane</keyword>
<dbReference type="InterPro" id="IPR033756">
    <property type="entry name" value="YlxH/NBP35"/>
</dbReference>